<dbReference type="Proteomes" id="UP000332933">
    <property type="component" value="Unassembled WGS sequence"/>
</dbReference>
<accession>A0A485KE14</accession>
<dbReference type="AlphaFoldDB" id="A0A485KE14"/>
<reference evidence="1" key="2">
    <citation type="submission" date="2019-06" db="EMBL/GenBank/DDBJ databases">
        <title>Genomics analysis of Aphanomyces spp. identifies a new class of oomycete effector associated with host adaptation.</title>
        <authorList>
            <person name="Gaulin E."/>
        </authorList>
    </citation>
    <scope>NUCLEOTIDE SEQUENCE</scope>
    <source>
        <strain evidence="1">CBS 578.67</strain>
    </source>
</reference>
<keyword evidence="3" id="KW-1185">Reference proteome</keyword>
<dbReference type="EMBL" id="VJMH01002456">
    <property type="protein sequence ID" value="KAF0708696.1"/>
    <property type="molecule type" value="Genomic_DNA"/>
</dbReference>
<evidence type="ECO:0000313" key="3">
    <source>
        <dbReference type="Proteomes" id="UP000332933"/>
    </source>
</evidence>
<organism evidence="2 3">
    <name type="scientific">Aphanomyces stellatus</name>
    <dbReference type="NCBI Taxonomy" id="120398"/>
    <lineage>
        <taxon>Eukaryota</taxon>
        <taxon>Sar</taxon>
        <taxon>Stramenopiles</taxon>
        <taxon>Oomycota</taxon>
        <taxon>Saprolegniomycetes</taxon>
        <taxon>Saprolegniales</taxon>
        <taxon>Verrucalvaceae</taxon>
        <taxon>Aphanomyces</taxon>
    </lineage>
</organism>
<sequence length="144" mass="15484">MPKSGQMNKAIDTEIEKQITLCETINVYYPKQLIAAPVDGGKFRGTFQEQDGKVVVVLPTMGVHDRVLDFDAFAILGAAQVMRPDRNVSRFSGEAMGGRQDDVGGDQAAAAKVTAIGSLAETRNVLVLATSCFFATNNFKLSGR</sequence>
<name>A0A485KE14_9STRA</name>
<gene>
    <name evidence="2" type="primary">Aste57867_6250</name>
    <name evidence="1" type="ORF">As57867_006236</name>
    <name evidence="2" type="ORF">ASTE57867_6250</name>
</gene>
<proteinExistence type="predicted"/>
<dbReference type="EMBL" id="CAADRA010002458">
    <property type="protein sequence ID" value="VFT83249.1"/>
    <property type="molecule type" value="Genomic_DNA"/>
</dbReference>
<reference evidence="2 3" key="1">
    <citation type="submission" date="2019-03" db="EMBL/GenBank/DDBJ databases">
        <authorList>
            <person name="Gaulin E."/>
            <person name="Dumas B."/>
        </authorList>
    </citation>
    <scope>NUCLEOTIDE SEQUENCE [LARGE SCALE GENOMIC DNA]</scope>
    <source>
        <strain evidence="2">CBS 568.67</strain>
    </source>
</reference>
<protein>
    <submittedName>
        <fullName evidence="2">Aste57867_6250 protein</fullName>
    </submittedName>
</protein>
<evidence type="ECO:0000313" key="1">
    <source>
        <dbReference type="EMBL" id="KAF0708696.1"/>
    </source>
</evidence>
<evidence type="ECO:0000313" key="2">
    <source>
        <dbReference type="EMBL" id="VFT83249.1"/>
    </source>
</evidence>